<keyword evidence="1" id="KW-1133">Transmembrane helix</keyword>
<feature type="transmembrane region" description="Helical" evidence="1">
    <location>
        <begin position="21"/>
        <end position="47"/>
    </location>
</feature>
<proteinExistence type="predicted"/>
<gene>
    <name evidence="2" type="ORF">Pflav_068620</name>
</gene>
<dbReference type="EMBL" id="AP022870">
    <property type="protein sequence ID" value="BCB80452.1"/>
    <property type="molecule type" value="Genomic_DNA"/>
</dbReference>
<reference evidence="2 3" key="1">
    <citation type="submission" date="2020-03" db="EMBL/GenBank/DDBJ databases">
        <title>Whole genome shotgun sequence of Phytohabitans flavus NBRC 107702.</title>
        <authorList>
            <person name="Komaki H."/>
            <person name="Tamura T."/>
        </authorList>
    </citation>
    <scope>NUCLEOTIDE SEQUENCE [LARGE SCALE GENOMIC DNA]</scope>
    <source>
        <strain evidence="2 3">NBRC 107702</strain>
    </source>
</reference>
<keyword evidence="1" id="KW-0472">Membrane</keyword>
<reference evidence="2 3" key="2">
    <citation type="submission" date="2020-03" db="EMBL/GenBank/DDBJ databases">
        <authorList>
            <person name="Ichikawa N."/>
            <person name="Kimura A."/>
            <person name="Kitahashi Y."/>
            <person name="Uohara A."/>
        </authorList>
    </citation>
    <scope>NUCLEOTIDE SEQUENCE [LARGE SCALE GENOMIC DNA]</scope>
    <source>
        <strain evidence="2 3">NBRC 107702</strain>
    </source>
</reference>
<organism evidence="2 3">
    <name type="scientific">Phytohabitans flavus</name>
    <dbReference type="NCBI Taxonomy" id="1076124"/>
    <lineage>
        <taxon>Bacteria</taxon>
        <taxon>Bacillati</taxon>
        <taxon>Actinomycetota</taxon>
        <taxon>Actinomycetes</taxon>
        <taxon>Micromonosporales</taxon>
        <taxon>Micromonosporaceae</taxon>
    </lineage>
</organism>
<keyword evidence="1" id="KW-0812">Transmembrane</keyword>
<keyword evidence="3" id="KW-1185">Reference proteome</keyword>
<dbReference type="Proteomes" id="UP000502508">
    <property type="component" value="Chromosome"/>
</dbReference>
<name>A0A6F8Y2V6_9ACTN</name>
<evidence type="ECO:0000256" key="1">
    <source>
        <dbReference type="SAM" id="Phobius"/>
    </source>
</evidence>
<dbReference type="Pfam" id="PF19741">
    <property type="entry name" value="DUF6230"/>
    <property type="match status" value="1"/>
</dbReference>
<evidence type="ECO:0000313" key="3">
    <source>
        <dbReference type="Proteomes" id="UP000502508"/>
    </source>
</evidence>
<evidence type="ECO:0000313" key="2">
    <source>
        <dbReference type="EMBL" id="BCB80452.1"/>
    </source>
</evidence>
<dbReference type="KEGG" id="pfla:Pflav_068620"/>
<dbReference type="InterPro" id="IPR046198">
    <property type="entry name" value="DUF6230"/>
</dbReference>
<sequence>MKDPQGNLVQGRTRWRRFAALMIPATALAGAIVFGMANGAIAASFAVSGQTFKVSASRLEGDGFKQYGGMVTEKANGKTHPVAVSGIASAKLYDLCQSVKVPNLPVVLTINAGGGGDPATATDLLLDVEQLEGDATFTNIDIGVDASEVGGQLGAFGQRSEKVVITDVKQVAWSTTAGTFKLTGLKLKVNVGADAKECFVTK</sequence>
<protein>
    <submittedName>
        <fullName evidence="2">Cholesterol esterase</fullName>
    </submittedName>
</protein>
<dbReference type="AlphaFoldDB" id="A0A6F8Y2V6"/>
<accession>A0A6F8Y2V6</accession>